<accession>A0A881SY69</accession>
<organismHost>
    <name type="scientific">Sus scrofa</name>
    <name type="common">Pig</name>
    <dbReference type="NCBI Taxonomy" id="9823"/>
</organismHost>
<dbReference type="EMBL" id="MW036632">
    <property type="protein sequence ID" value="QQG31546.1"/>
    <property type="molecule type" value="Genomic_DNA"/>
</dbReference>
<gene>
    <name evidence="1" type="primary">SwPV055</name>
</gene>
<dbReference type="Pfam" id="PF03003">
    <property type="entry name" value="Pox_G9-A16"/>
    <property type="match status" value="1"/>
</dbReference>
<protein>
    <submittedName>
        <fullName evidence="1">Myristylated protein</fullName>
    </submittedName>
</protein>
<dbReference type="InterPro" id="IPR004251">
    <property type="entry name" value="Pox_virus_G9/A16"/>
</dbReference>
<reference evidence="1" key="1">
    <citation type="journal article" date="2021" name="Arch. Virol.">
        <title>First complete genome characterization of swinepox virus directly from a clinical sample indicates divergence of a Eurasian-lineage virus.</title>
        <authorList>
            <person name="Aasdev A."/>
            <person name="Mishra A."/>
            <person name="Bora D.P."/>
            <person name="Kurkure N.V."/>
            <person name="Barman N.N."/>
            <person name="Raut A.A."/>
        </authorList>
    </citation>
    <scope>NUCLEOTIDE SEQUENCE</scope>
    <source>
        <strain evidence="1">SwPV/India-Assam/16</strain>
    </source>
</reference>
<evidence type="ECO:0000313" key="1">
    <source>
        <dbReference type="EMBL" id="QQG31546.1"/>
    </source>
</evidence>
<proteinExistence type="predicted"/>
<organism evidence="1">
    <name type="scientific">Swinepox virus</name>
    <name type="common">SWPV</name>
    <dbReference type="NCBI Taxonomy" id="10276"/>
    <lineage>
        <taxon>Viruses</taxon>
        <taxon>Varidnaviria</taxon>
        <taxon>Bamfordvirae</taxon>
        <taxon>Nucleocytoviricota</taxon>
        <taxon>Pokkesviricetes</taxon>
        <taxon>Chitovirales</taxon>
        <taxon>Poxviridae</taxon>
        <taxon>Chordopoxvirinae</taxon>
        <taxon>Suipoxvirus</taxon>
        <taxon>Suipoxvirus swinepox</taxon>
    </lineage>
</organism>
<sequence length="356" mass="41474">MTDYIIGNNSIITFLQIENNMGSSFAVPEDAKRQPLPRKPTYEMNLDVNKMYELIASISRINDEIYIGKVDDYTLNQLRYRFPEFLFIESGPGKLYKAVRSKYTNDKRYCCKNLKLQSYWKDDNGVISILYRPNTILNSCDPDLLTSTLCDNLLLSLCNDAYKSVSQSNLCDHWISTLLERYNISSNLIDTIINICSKNANLDICQSFIRTLRIRNTEKFDNIIDYILYSQSDIFKQKYMKCSYPTQNKIDESLKYVEKRECWDPECATGNINLLLTNNYRNLGLCNINRCNIGINYLNLDNKSKLRMSCGKDTVINKPINREKVIKHNMDHSFKLRIHELTILSILVMWILIVAI</sequence>
<dbReference type="Proteomes" id="UP000671927">
    <property type="component" value="Segment"/>
</dbReference>
<name>A0A881SY69_SWPV</name>